<proteinExistence type="inferred from homology"/>
<evidence type="ECO:0000256" key="5">
    <source>
        <dbReference type="ARBA" id="ARBA00005363"/>
    </source>
</evidence>
<dbReference type="EMBL" id="MCFK01003801">
    <property type="protein sequence ID" value="RKF61875.1"/>
    <property type="molecule type" value="Genomic_DNA"/>
</dbReference>
<feature type="domain" description="MRH" evidence="19">
    <location>
        <begin position="27"/>
        <end position="247"/>
    </location>
</feature>
<keyword evidence="16" id="KW-1015">Disulfide bond</keyword>
<comment type="similarity">
    <text evidence="5">Belongs to the ATG27 family.</text>
</comment>
<dbReference type="STRING" id="212602.A0A420HWQ1"/>
<keyword evidence="14" id="KW-0496">Mitochondrion</keyword>
<keyword evidence="11 18" id="KW-1133">Transmembrane helix</keyword>
<keyword evidence="10" id="KW-0653">Protein transport</keyword>
<evidence type="ECO:0000256" key="1">
    <source>
        <dbReference type="ARBA" id="ARBA00004304"/>
    </source>
</evidence>
<reference evidence="20 21" key="1">
    <citation type="journal article" date="2018" name="BMC Genomics">
        <title>Comparative genome analyses reveal sequence features reflecting distinct modes of host-adaptation between dicot and monocot powdery mildew.</title>
        <authorList>
            <person name="Wu Y."/>
            <person name="Ma X."/>
            <person name="Pan Z."/>
            <person name="Kale S.D."/>
            <person name="Song Y."/>
            <person name="King H."/>
            <person name="Zhang Q."/>
            <person name="Presley C."/>
            <person name="Deng X."/>
            <person name="Wei C.I."/>
            <person name="Xiao S."/>
        </authorList>
    </citation>
    <scope>NUCLEOTIDE SEQUENCE [LARGE SCALE GENOMIC DNA]</scope>
    <source>
        <strain evidence="20">UMSG2</strain>
    </source>
</reference>
<gene>
    <name evidence="20" type="ORF">OnM2_038035</name>
</gene>
<keyword evidence="17" id="KW-0968">Cytoplasmic vesicle</keyword>
<dbReference type="Proteomes" id="UP000286134">
    <property type="component" value="Unassembled WGS sequence"/>
</dbReference>
<protein>
    <recommendedName>
        <fullName evidence="6">Autophagy-related protein 27</fullName>
    </recommendedName>
</protein>
<keyword evidence="8 18" id="KW-0812">Transmembrane</keyword>
<evidence type="ECO:0000256" key="15">
    <source>
        <dbReference type="ARBA" id="ARBA00023136"/>
    </source>
</evidence>
<dbReference type="GO" id="GO:0015031">
    <property type="term" value="P:protein transport"/>
    <property type="evidence" value="ECO:0007669"/>
    <property type="project" value="UniProtKB-KW"/>
</dbReference>
<evidence type="ECO:0000256" key="7">
    <source>
        <dbReference type="ARBA" id="ARBA00022448"/>
    </source>
</evidence>
<dbReference type="SUPFAM" id="SSF50911">
    <property type="entry name" value="Mannose 6-phosphate receptor domain"/>
    <property type="match status" value="1"/>
</dbReference>
<sequence length="332" mass="37915">MLHPLDLSILFYFFAILFPITSVSLGLVCDKAIADGITWDLSALGGPKSVMHSIDELVSLKNTTYTIDICQGLILKERKTGERLCPFGSRVCAMERIVNDNISVLERGWPIAGELKEHSGGHIDEKWERLKTSSSTTNTEIEGVKLEMNGGFMVRDNGKKRPQKAVVEFICDHNRIGTENLVNPEDEYIIPSPQNTMLIESYNKTAKTTENIIDPNLSSLTFVEYNQDGEDLDVLYLSWRTKFACEDSKEQKRNNEHHWSFFSWFFLVIFLSLVAYFVFAIWLNFNRDGARGWDLLPHSDTIQDIPYLFKDWIRRVINTIQGSGSRRGYAAV</sequence>
<evidence type="ECO:0000256" key="13">
    <source>
        <dbReference type="ARBA" id="ARBA00023034"/>
    </source>
</evidence>
<evidence type="ECO:0000313" key="20">
    <source>
        <dbReference type="EMBL" id="RKF61875.1"/>
    </source>
</evidence>
<feature type="transmembrane region" description="Helical" evidence="18">
    <location>
        <begin position="261"/>
        <end position="283"/>
    </location>
</feature>
<evidence type="ECO:0000256" key="2">
    <source>
        <dbReference type="ARBA" id="ARBA00004358"/>
    </source>
</evidence>
<dbReference type="AlphaFoldDB" id="A0A420HWQ1"/>
<comment type="subcellular location">
    <subcellularLocation>
        <location evidence="2">Cytoplasmic vesicle membrane</location>
        <topology evidence="2">Single-pass type I membrane protein</topology>
    </subcellularLocation>
    <subcellularLocation>
        <location evidence="4">Golgi apparatus membrane</location>
        <topology evidence="4">Single-pass type I membrane protein</topology>
    </subcellularLocation>
    <subcellularLocation>
        <location evidence="1">Mitochondrion membrane</location>
        <topology evidence="1">Single-pass membrane protein</topology>
    </subcellularLocation>
    <subcellularLocation>
        <location evidence="3">Preautophagosomal structure membrane</location>
        <topology evidence="3">Single-pass type I membrane protein</topology>
    </subcellularLocation>
</comment>
<evidence type="ECO:0000256" key="12">
    <source>
        <dbReference type="ARBA" id="ARBA00023006"/>
    </source>
</evidence>
<keyword evidence="12" id="KW-0072">Autophagy</keyword>
<evidence type="ECO:0000256" key="4">
    <source>
        <dbReference type="ARBA" id="ARBA00004614"/>
    </source>
</evidence>
<dbReference type="GO" id="GO:0030659">
    <property type="term" value="C:cytoplasmic vesicle membrane"/>
    <property type="evidence" value="ECO:0007669"/>
    <property type="project" value="UniProtKB-SubCell"/>
</dbReference>
<keyword evidence="9" id="KW-0732">Signal</keyword>
<keyword evidence="15 18" id="KW-0472">Membrane</keyword>
<dbReference type="InterPro" id="IPR044865">
    <property type="entry name" value="MRH_dom"/>
</dbReference>
<comment type="caution">
    <text evidence="20">The sequence shown here is derived from an EMBL/GenBank/DDBJ whole genome shotgun (WGS) entry which is preliminary data.</text>
</comment>
<dbReference type="Pfam" id="PF09451">
    <property type="entry name" value="ATG27"/>
    <property type="match status" value="1"/>
</dbReference>
<dbReference type="PROSITE" id="PS51914">
    <property type="entry name" value="MRH"/>
    <property type="match status" value="1"/>
</dbReference>
<evidence type="ECO:0000256" key="8">
    <source>
        <dbReference type="ARBA" id="ARBA00022692"/>
    </source>
</evidence>
<evidence type="ECO:0000256" key="11">
    <source>
        <dbReference type="ARBA" id="ARBA00022989"/>
    </source>
</evidence>
<dbReference type="GO" id="GO:0034045">
    <property type="term" value="C:phagophore assembly site membrane"/>
    <property type="evidence" value="ECO:0007669"/>
    <property type="project" value="UniProtKB-SubCell"/>
</dbReference>
<evidence type="ECO:0000259" key="19">
    <source>
        <dbReference type="PROSITE" id="PS51914"/>
    </source>
</evidence>
<dbReference type="OrthoDB" id="29460at2759"/>
<dbReference type="InterPro" id="IPR018939">
    <property type="entry name" value="Autophagy-rel_prot_27"/>
</dbReference>
<evidence type="ECO:0000256" key="14">
    <source>
        <dbReference type="ARBA" id="ARBA00023128"/>
    </source>
</evidence>
<evidence type="ECO:0000313" key="21">
    <source>
        <dbReference type="Proteomes" id="UP000286134"/>
    </source>
</evidence>
<dbReference type="InterPro" id="IPR009011">
    <property type="entry name" value="Man6P_isomerase_rcpt-bd_dom_sf"/>
</dbReference>
<keyword evidence="13" id="KW-0333">Golgi apparatus</keyword>
<organism evidence="20 21">
    <name type="scientific">Erysiphe neolycopersici</name>
    <dbReference type="NCBI Taxonomy" id="212602"/>
    <lineage>
        <taxon>Eukaryota</taxon>
        <taxon>Fungi</taxon>
        <taxon>Dikarya</taxon>
        <taxon>Ascomycota</taxon>
        <taxon>Pezizomycotina</taxon>
        <taxon>Leotiomycetes</taxon>
        <taxon>Erysiphales</taxon>
        <taxon>Erysiphaceae</taxon>
        <taxon>Erysiphe</taxon>
    </lineage>
</organism>
<evidence type="ECO:0000256" key="10">
    <source>
        <dbReference type="ARBA" id="ARBA00022927"/>
    </source>
</evidence>
<dbReference type="GO" id="GO:0031966">
    <property type="term" value="C:mitochondrial membrane"/>
    <property type="evidence" value="ECO:0007669"/>
    <property type="project" value="UniProtKB-SubCell"/>
</dbReference>
<evidence type="ECO:0000256" key="17">
    <source>
        <dbReference type="ARBA" id="ARBA00023329"/>
    </source>
</evidence>
<evidence type="ECO:0000256" key="9">
    <source>
        <dbReference type="ARBA" id="ARBA00022729"/>
    </source>
</evidence>
<dbReference type="PANTHER" id="PTHR15071:SF13">
    <property type="entry name" value="AUTOPHAGY-RELATED PROTEIN 27"/>
    <property type="match status" value="1"/>
</dbReference>
<keyword evidence="21" id="KW-1185">Reference proteome</keyword>
<evidence type="ECO:0000256" key="16">
    <source>
        <dbReference type="ARBA" id="ARBA00023157"/>
    </source>
</evidence>
<evidence type="ECO:0000256" key="6">
    <source>
        <dbReference type="ARBA" id="ARBA00013776"/>
    </source>
</evidence>
<keyword evidence="7" id="KW-0813">Transport</keyword>
<dbReference type="GO" id="GO:0006914">
    <property type="term" value="P:autophagy"/>
    <property type="evidence" value="ECO:0007669"/>
    <property type="project" value="UniProtKB-KW"/>
</dbReference>
<dbReference type="Gene3D" id="2.70.130.10">
    <property type="entry name" value="Mannose-6-phosphate receptor binding domain"/>
    <property type="match status" value="1"/>
</dbReference>
<dbReference type="PANTHER" id="PTHR15071">
    <property type="entry name" value="MANNOSE-6-PHOSPHATE RECEPTOR FAMILY MEMBER"/>
    <property type="match status" value="1"/>
</dbReference>
<dbReference type="GO" id="GO:0000139">
    <property type="term" value="C:Golgi membrane"/>
    <property type="evidence" value="ECO:0007669"/>
    <property type="project" value="UniProtKB-SubCell"/>
</dbReference>
<evidence type="ECO:0000256" key="18">
    <source>
        <dbReference type="SAM" id="Phobius"/>
    </source>
</evidence>
<evidence type="ECO:0000256" key="3">
    <source>
        <dbReference type="ARBA" id="ARBA00004472"/>
    </source>
</evidence>
<name>A0A420HWQ1_9PEZI</name>
<accession>A0A420HWQ1</accession>